<evidence type="ECO:0000313" key="3">
    <source>
        <dbReference type="Proteomes" id="UP001154420"/>
    </source>
</evidence>
<comment type="caution">
    <text evidence="2">The sequence shown here is derived from an EMBL/GenBank/DDBJ whole genome shotgun (WGS) entry which is preliminary data.</text>
</comment>
<keyword evidence="1" id="KW-1133">Transmembrane helix</keyword>
<organism evidence="2 3">
    <name type="scientific">Parablautia muri</name>
    <dbReference type="NCBI Taxonomy" id="2320879"/>
    <lineage>
        <taxon>Bacteria</taxon>
        <taxon>Bacillati</taxon>
        <taxon>Bacillota</taxon>
        <taxon>Clostridia</taxon>
        <taxon>Lachnospirales</taxon>
        <taxon>Lachnospiraceae</taxon>
        <taxon>Parablautia</taxon>
    </lineage>
</organism>
<protein>
    <submittedName>
        <fullName evidence="2">Uncharacterized protein</fullName>
    </submittedName>
</protein>
<gene>
    <name evidence="2" type="ORF">D5281_24905</name>
</gene>
<keyword evidence="1" id="KW-0472">Membrane</keyword>
<dbReference type="EMBL" id="QZDT01000142">
    <property type="protein sequence ID" value="NBJ95651.1"/>
    <property type="molecule type" value="Genomic_DNA"/>
</dbReference>
<evidence type="ECO:0000256" key="1">
    <source>
        <dbReference type="SAM" id="Phobius"/>
    </source>
</evidence>
<dbReference type="Proteomes" id="UP001154420">
    <property type="component" value="Unassembled WGS sequence"/>
</dbReference>
<accession>A0A9X5GV25</accession>
<evidence type="ECO:0000313" key="2">
    <source>
        <dbReference type="EMBL" id="NBJ95651.1"/>
    </source>
</evidence>
<keyword evidence="1" id="KW-0812">Transmembrane</keyword>
<feature type="transmembrane region" description="Helical" evidence="1">
    <location>
        <begin position="53"/>
        <end position="75"/>
    </location>
</feature>
<keyword evidence="3" id="KW-1185">Reference proteome</keyword>
<feature type="transmembrane region" description="Helical" evidence="1">
    <location>
        <begin position="7"/>
        <end position="33"/>
    </location>
</feature>
<proteinExistence type="predicted"/>
<name>A0A9X5GV25_9FIRM</name>
<reference evidence="2" key="1">
    <citation type="submission" date="2018-09" db="EMBL/GenBank/DDBJ databases">
        <title>Murine metabolic-syndrome-specific gut microbial biobank.</title>
        <authorList>
            <person name="Liu C."/>
        </authorList>
    </citation>
    <scope>NUCLEOTIDE SEQUENCE</scope>
    <source>
        <strain evidence="2">D42-62</strain>
    </source>
</reference>
<dbReference type="AlphaFoldDB" id="A0A9X5GV25"/>
<sequence>MIFLKRAIIGGFISLIGSIWTLAVIISASNYTINGWSTPPGKLLTQIAESDLTLWFGISIALVVLGIVIMIIEYFRKDS</sequence>